<reference evidence="2 3" key="2">
    <citation type="journal article" date="2013" name="PLoS ONE">
        <title>INDIGO - INtegrated Data Warehouse of MIcrobial GenOmes with Examples from the Red Sea Extremophiles.</title>
        <authorList>
            <person name="Alam I."/>
            <person name="Antunes A."/>
            <person name="Kamau A.A."/>
            <person name="Ba Alawi W."/>
            <person name="Kalkatawi M."/>
            <person name="Stingl U."/>
            <person name="Bajic V.B."/>
        </authorList>
    </citation>
    <scope>NUCLEOTIDE SEQUENCE [LARGE SCALE GENOMIC DNA]</scope>
    <source>
        <strain evidence="2 3">SARL4B</strain>
    </source>
</reference>
<sequence length="267" mass="31191">MSQSREEVQDYIDDLEEDAEEIEEQARQFFSSLDTEKKRVRASIMSNKKSPKTFWVDPEGALRDTQRDLKRQYESWYTRSENLVAEYLPGRLDEFEEARSEIKEYFDLDKPSAGRGWENAFNGFVDLFDEQRHILNSVPGRIESATLEAWQQISRRVEKEEIQQARELFDEDFVRASGVVAAVALERHLLTLCENSEEVEEYEPNHGISRLAQTLHEADVIEKTTWNDLKALASIRETCAHAEEPKKPAVRRLINDSEDFIRRNPLH</sequence>
<reference evidence="2 3" key="1">
    <citation type="journal article" date="2011" name="J. Bacteriol.">
        <title>Genome sequence of Halorhabdus tiamatea, the first archaeon isolated from a deep-sea anoxic brine lake.</title>
        <authorList>
            <person name="Antunes A."/>
            <person name="Alam I."/>
            <person name="Bajic V.B."/>
            <person name="Stingl U."/>
        </authorList>
    </citation>
    <scope>NUCLEOTIDE SEQUENCE [LARGE SCALE GENOMIC DNA]</scope>
    <source>
        <strain evidence="2 3">SARL4B</strain>
    </source>
</reference>
<name>U2DEX4_9EURY</name>
<dbReference type="RefSeq" id="WP_008524842.1">
    <property type="nucleotide sequence ID" value="NC_021913.1"/>
</dbReference>
<dbReference type="GeneID" id="23797564"/>
<evidence type="ECO:0008006" key="4">
    <source>
        <dbReference type="Google" id="ProtNLM"/>
    </source>
</evidence>
<proteinExistence type="predicted"/>
<dbReference type="AlphaFoldDB" id="U2DEX4"/>
<dbReference type="EMBL" id="AFNT02000065">
    <property type="protein sequence ID" value="ERJ04647.1"/>
    <property type="molecule type" value="Genomic_DNA"/>
</dbReference>
<dbReference type="OrthoDB" id="275302at2157"/>
<comment type="caution">
    <text evidence="2">The sequence shown here is derived from an EMBL/GenBank/DDBJ whole genome shotgun (WGS) entry which is preliminary data.</text>
</comment>
<evidence type="ECO:0000313" key="3">
    <source>
        <dbReference type="Proteomes" id="UP000003861"/>
    </source>
</evidence>
<accession>U2DEX4</accession>
<gene>
    <name evidence="2" type="ORF">HLRTI_003398</name>
</gene>
<evidence type="ECO:0000313" key="2">
    <source>
        <dbReference type="EMBL" id="ERJ04647.1"/>
    </source>
</evidence>
<feature type="coiled-coil region" evidence="1">
    <location>
        <begin position="1"/>
        <end position="32"/>
    </location>
</feature>
<dbReference type="Proteomes" id="UP000003861">
    <property type="component" value="Unassembled WGS sequence"/>
</dbReference>
<evidence type="ECO:0000256" key="1">
    <source>
        <dbReference type="SAM" id="Coils"/>
    </source>
</evidence>
<protein>
    <recommendedName>
        <fullName evidence="4">DUF4145 domain-containing protein</fullName>
    </recommendedName>
</protein>
<organism evidence="2 3">
    <name type="scientific">Halorhabdus tiamatea SARL4B</name>
    <dbReference type="NCBI Taxonomy" id="1033806"/>
    <lineage>
        <taxon>Archaea</taxon>
        <taxon>Methanobacteriati</taxon>
        <taxon>Methanobacteriota</taxon>
        <taxon>Stenosarchaea group</taxon>
        <taxon>Halobacteria</taxon>
        <taxon>Halobacteriales</taxon>
        <taxon>Haloarculaceae</taxon>
        <taxon>Halorhabdus</taxon>
    </lineage>
</organism>
<keyword evidence="1" id="KW-0175">Coiled coil</keyword>